<dbReference type="PANTHER" id="PTHR47958">
    <property type="entry name" value="ATP-DEPENDENT RNA HELICASE DBP3"/>
    <property type="match status" value="1"/>
</dbReference>
<keyword evidence="6 22" id="KW-0347">Helicase</keyword>
<dbReference type="InterPro" id="IPR001650">
    <property type="entry name" value="Helicase_C-like"/>
</dbReference>
<evidence type="ECO:0000256" key="13">
    <source>
        <dbReference type="ARBA" id="ARBA00046639"/>
    </source>
</evidence>
<proteinExistence type="inferred from homology"/>
<dbReference type="Pfam" id="PF00270">
    <property type="entry name" value="DEAD"/>
    <property type="match status" value="1"/>
</dbReference>
<dbReference type="EC" id="3.6.4.13" evidence="2"/>
<evidence type="ECO:0000259" key="20">
    <source>
        <dbReference type="PROSITE" id="PS51195"/>
    </source>
</evidence>
<dbReference type="PROSITE" id="PS51195">
    <property type="entry name" value="Q_MOTIF"/>
    <property type="match status" value="1"/>
</dbReference>
<feature type="domain" description="Helicase ATP-binding" evidence="18">
    <location>
        <begin position="75"/>
        <end position="248"/>
    </location>
</feature>
<dbReference type="FunFam" id="3.40.50.300:FF:000111">
    <property type="entry name" value="DEAD-box ATP-dependent RNA helicase"/>
    <property type="match status" value="1"/>
</dbReference>
<comment type="similarity">
    <text evidence="9">Belongs to the DEAD box helicase family. DECD subfamily.</text>
</comment>
<dbReference type="RefSeq" id="XP_010853736.1">
    <property type="nucleotide sequence ID" value="XM_010855434.1"/>
</dbReference>
<comment type="function">
    <text evidence="14">Splice factor that is required for the first ATP-dependent step in spliceosome assembly and for the interaction of U2 snRNP with the branchpoint. Has both RNA-stimulated ATP binding/hydrolysis activity and ATP-dependent RNA unwinding activity. Even with the stimulation of RNA, the ATPase activity is weak. Can only hydrolyze ATP but not other NTPs. The RNA stimulation of ATPase activity does not have a strong preference for the sequence and length of the RNA. However, ssRNA stimulates the ATPase activity much more strongly than dsRNA. Can unwind 5' or 3' overhangs or blunt end RNA duplexes in vitro. The ATPase and helicase activities are not influenced by U2AF2; the effect of ALYREF/THOC4 is reported conflictingly.</text>
</comment>
<evidence type="ECO:0000256" key="8">
    <source>
        <dbReference type="ARBA" id="ARBA00023242"/>
    </source>
</evidence>
<dbReference type="InterPro" id="IPR011545">
    <property type="entry name" value="DEAD/DEAH_box_helicase_dom"/>
</dbReference>
<comment type="subcellular location">
    <subcellularLocation>
        <location evidence="1">Nucleus speckle</location>
    </subcellularLocation>
</comment>
<dbReference type="KEGG" id="bbis:104999823"/>
<comment type="subunit">
    <text evidence="13">Homodimer, and heterodimer with DDX39A. DDX39B interacts with the THO subcomplex to form the THO-DDX39B complex which multimerizes into a 28-subunit tetrameric assembly. Component of the transcription/export (TREX) complex at least composed of ALYREF/THOC4, DDX39B, SARNP/CIP29, CHTOP and the THO subcomplex; in the complex interacts with THOC2. THOC1-THOC2-THOC3-DDX39B subcomplex is sufficient for the interaction with export factor NXF1-NXT1. TREX seems to have a dynamic structure involving ATP-dependent remodeling. Within the TREX complex bridges ALYREF/THOC4 and the THO subcomplex, and, in a ATP-dependent manner, ALYREF/THOC4 and SARNP/CIP29. Component of the spliceosome. Interacts directly with U2AF2. Interacts with RBM8A, RNPS1 and SRRM1, FYTTD1/UIF, THOC1, MX1 and POLDIP3. Interacts with LUZP4. Interacts with SARNP/CIP29 (via the C-terminal domain); the interaction is direct and facilitates RNA binding of DDX39B.</text>
</comment>
<feature type="domain" description="DEAD-box RNA helicase Q" evidence="20">
    <location>
        <begin position="44"/>
        <end position="72"/>
    </location>
</feature>
<dbReference type="GO" id="GO:0006397">
    <property type="term" value="P:mRNA processing"/>
    <property type="evidence" value="ECO:0007669"/>
    <property type="project" value="UniProtKB-KW"/>
</dbReference>
<keyword evidence="3" id="KW-0507">mRNA processing</keyword>
<dbReference type="CTD" id="10212"/>
<dbReference type="GO" id="GO:0003724">
    <property type="term" value="F:RNA helicase activity"/>
    <property type="evidence" value="ECO:0007669"/>
    <property type="project" value="UniProtKB-EC"/>
</dbReference>
<protein>
    <recommendedName>
        <fullName evidence="10">Spliceosome RNA helicase DDX39B</fullName>
        <ecNumber evidence="2">3.6.4.13</ecNumber>
    </recommendedName>
    <alternativeName>
        <fullName evidence="12">56 kDa U2AF65-associated protein</fullName>
    </alternativeName>
    <alternativeName>
        <fullName evidence="11">DEAD box protein UAP56</fullName>
    </alternativeName>
    <alternativeName>
        <fullName evidence="15">Spliceosome RNA helicase Ddx39b</fullName>
    </alternativeName>
</protein>
<evidence type="ECO:0000313" key="22">
    <source>
        <dbReference type="RefSeq" id="XP_010853736.1"/>
    </source>
</evidence>
<reference evidence="22" key="1">
    <citation type="submission" date="2025-08" db="UniProtKB">
        <authorList>
            <consortium name="RefSeq"/>
        </authorList>
    </citation>
    <scope>IDENTIFICATION</scope>
    <source>
        <tissue evidence="22">Blood</tissue>
    </source>
</reference>
<dbReference type="GO" id="GO:0005524">
    <property type="term" value="F:ATP binding"/>
    <property type="evidence" value="ECO:0007669"/>
    <property type="project" value="UniProtKB-KW"/>
</dbReference>
<evidence type="ECO:0000256" key="5">
    <source>
        <dbReference type="ARBA" id="ARBA00022801"/>
    </source>
</evidence>
<dbReference type="GeneID" id="104999823"/>
<dbReference type="AlphaFoldDB" id="A0A6P3IH30"/>
<keyword evidence="7" id="KW-0067">ATP-binding</keyword>
<name>A0A6P3IH30_BISBB</name>
<dbReference type="FunFam" id="3.40.50.300:FF:000168">
    <property type="entry name" value="DEAD-box ATP-dependent RNA helicase 56-like"/>
    <property type="match status" value="1"/>
</dbReference>
<dbReference type="Proteomes" id="UP000515208">
    <property type="component" value="Unplaced"/>
</dbReference>
<dbReference type="Gene3D" id="3.40.50.300">
    <property type="entry name" value="P-loop containing nucleotide triphosphate hydrolases"/>
    <property type="match status" value="2"/>
</dbReference>
<evidence type="ECO:0000256" key="11">
    <source>
        <dbReference type="ARBA" id="ARBA00041749"/>
    </source>
</evidence>
<dbReference type="PROSITE" id="PS51192">
    <property type="entry name" value="HELICASE_ATP_BIND_1"/>
    <property type="match status" value="1"/>
</dbReference>
<dbReference type="GO" id="GO:0003676">
    <property type="term" value="F:nucleic acid binding"/>
    <property type="evidence" value="ECO:0007669"/>
    <property type="project" value="InterPro"/>
</dbReference>
<dbReference type="GO" id="GO:0016607">
    <property type="term" value="C:nuclear speck"/>
    <property type="evidence" value="ECO:0007669"/>
    <property type="project" value="UniProtKB-SubCell"/>
</dbReference>
<evidence type="ECO:0000256" key="14">
    <source>
        <dbReference type="ARBA" id="ARBA00054365"/>
    </source>
</evidence>
<feature type="short sequence motif" description="Q motif" evidence="16">
    <location>
        <begin position="44"/>
        <end position="72"/>
    </location>
</feature>
<sequence>MAEQDVENELLDYEEDEEPQAPPESAPPPPKKDVKGSYVSIHSSGFRDFLLKPELLRAIVDCGFEHPSEVQHECIPQAILGMDILCQAKSGMGKTAVFVLATLQQIEPVNGQVTVLVMCHTRELAFQISKEYERFSKYMPSVKVSVFFGGLSIKKDEEVLKRNCPHVVVGTPGRILALVRNRSLNLRNVKHFVLDECDKMLEQLDMRRDVQEIFRLTPHEKQCMMFSATLSKEIRPVCRKFMQDPMEVFVDDETKLTLHGLQQYYVKLKDSEKNRKLFDLLDVLEFNQVVIFVKSVQRCMALAQLLVEQNFPAIAIHRGMAQEERLSRYQQFKDFQRRILVATNLFGRGMDIERVNIVFNYDMPEDSDTYLHRVSGPRGCPFPSCPFLRVGVGWGPLSVLSLTLAPVSLQVARAGRFGTKGLAVTFVSDENDAKILNDVQDRFEVNVAELPEEIDISTYSKWLRQGWGAGGGGGQWWGLLSPRPLLTGFPRPPCVSYS</sequence>
<evidence type="ECO:0000256" key="4">
    <source>
        <dbReference type="ARBA" id="ARBA00022741"/>
    </source>
</evidence>
<dbReference type="CDD" id="cd18787">
    <property type="entry name" value="SF2_C_DEAD"/>
    <property type="match status" value="1"/>
</dbReference>
<dbReference type="SMART" id="SM00490">
    <property type="entry name" value="HELICc"/>
    <property type="match status" value="1"/>
</dbReference>
<dbReference type="PROSITE" id="PS51194">
    <property type="entry name" value="HELICASE_CTER"/>
    <property type="match status" value="1"/>
</dbReference>
<evidence type="ECO:0000259" key="18">
    <source>
        <dbReference type="PROSITE" id="PS51192"/>
    </source>
</evidence>
<evidence type="ECO:0000259" key="19">
    <source>
        <dbReference type="PROSITE" id="PS51194"/>
    </source>
</evidence>
<evidence type="ECO:0000256" key="17">
    <source>
        <dbReference type="SAM" id="MobiDB-lite"/>
    </source>
</evidence>
<dbReference type="SUPFAM" id="SSF52540">
    <property type="entry name" value="P-loop containing nucleoside triphosphate hydrolases"/>
    <property type="match status" value="2"/>
</dbReference>
<evidence type="ECO:0000256" key="2">
    <source>
        <dbReference type="ARBA" id="ARBA00012552"/>
    </source>
</evidence>
<keyword evidence="21" id="KW-1185">Reference proteome</keyword>
<dbReference type="InterPro" id="IPR014014">
    <property type="entry name" value="RNA_helicase_DEAD_Q_motif"/>
</dbReference>
<dbReference type="CDD" id="cd17950">
    <property type="entry name" value="DEADc_DDX39"/>
    <property type="match status" value="1"/>
</dbReference>
<accession>A0A6P3IH30</accession>
<keyword evidence="4" id="KW-0547">Nucleotide-binding</keyword>
<keyword evidence="5" id="KW-0378">Hydrolase</keyword>
<feature type="domain" description="Helicase C-terminal" evidence="19">
    <location>
        <begin position="260"/>
        <end position="458"/>
    </location>
</feature>
<dbReference type="Pfam" id="PF00271">
    <property type="entry name" value="Helicase_C"/>
    <property type="match status" value="1"/>
</dbReference>
<evidence type="ECO:0000256" key="12">
    <source>
        <dbReference type="ARBA" id="ARBA00042559"/>
    </source>
</evidence>
<evidence type="ECO:0000256" key="10">
    <source>
        <dbReference type="ARBA" id="ARBA00039703"/>
    </source>
</evidence>
<evidence type="ECO:0000256" key="7">
    <source>
        <dbReference type="ARBA" id="ARBA00022840"/>
    </source>
</evidence>
<dbReference type="InterPro" id="IPR014001">
    <property type="entry name" value="Helicase_ATP-bd"/>
</dbReference>
<evidence type="ECO:0000256" key="16">
    <source>
        <dbReference type="PROSITE-ProRule" id="PRU00552"/>
    </source>
</evidence>
<gene>
    <name evidence="22" type="primary">DDX39A</name>
</gene>
<feature type="compositionally biased region" description="Pro residues" evidence="17">
    <location>
        <begin position="20"/>
        <end position="29"/>
    </location>
</feature>
<keyword evidence="8" id="KW-0539">Nucleus</keyword>
<evidence type="ECO:0000256" key="1">
    <source>
        <dbReference type="ARBA" id="ARBA00004324"/>
    </source>
</evidence>
<dbReference type="InterPro" id="IPR027417">
    <property type="entry name" value="P-loop_NTPase"/>
</dbReference>
<dbReference type="SMART" id="SM00487">
    <property type="entry name" value="DEXDc"/>
    <property type="match status" value="1"/>
</dbReference>
<organism evidence="21 22">
    <name type="scientific">Bison bison bison</name>
    <name type="common">North American plains bison</name>
    <dbReference type="NCBI Taxonomy" id="43346"/>
    <lineage>
        <taxon>Eukaryota</taxon>
        <taxon>Metazoa</taxon>
        <taxon>Chordata</taxon>
        <taxon>Craniata</taxon>
        <taxon>Vertebrata</taxon>
        <taxon>Euteleostomi</taxon>
        <taxon>Mammalia</taxon>
        <taxon>Eutheria</taxon>
        <taxon>Laurasiatheria</taxon>
        <taxon>Artiodactyla</taxon>
        <taxon>Ruminantia</taxon>
        <taxon>Pecora</taxon>
        <taxon>Bovidae</taxon>
        <taxon>Bovinae</taxon>
        <taxon>Bison</taxon>
    </lineage>
</organism>
<evidence type="ECO:0000256" key="9">
    <source>
        <dbReference type="ARBA" id="ARBA00038213"/>
    </source>
</evidence>
<evidence type="ECO:0000256" key="3">
    <source>
        <dbReference type="ARBA" id="ARBA00022664"/>
    </source>
</evidence>
<feature type="region of interest" description="Disordered" evidence="17">
    <location>
        <begin position="1"/>
        <end position="37"/>
    </location>
</feature>
<dbReference type="GO" id="GO:0016787">
    <property type="term" value="F:hydrolase activity"/>
    <property type="evidence" value="ECO:0007669"/>
    <property type="project" value="UniProtKB-KW"/>
</dbReference>
<feature type="compositionally biased region" description="Acidic residues" evidence="17">
    <location>
        <begin position="1"/>
        <end position="19"/>
    </location>
</feature>
<evidence type="ECO:0000256" key="15">
    <source>
        <dbReference type="ARBA" id="ARBA00067233"/>
    </source>
</evidence>
<evidence type="ECO:0000256" key="6">
    <source>
        <dbReference type="ARBA" id="ARBA00022806"/>
    </source>
</evidence>
<evidence type="ECO:0000313" key="21">
    <source>
        <dbReference type="Proteomes" id="UP000515208"/>
    </source>
</evidence>